<keyword evidence="5 7" id="KW-0472">Membrane</keyword>
<feature type="compositionally biased region" description="Low complexity" evidence="6">
    <location>
        <begin position="281"/>
        <end position="295"/>
    </location>
</feature>
<dbReference type="PROSITE" id="PS50850">
    <property type="entry name" value="MFS"/>
    <property type="match status" value="1"/>
</dbReference>
<dbReference type="Proteomes" id="UP000815677">
    <property type="component" value="Unassembled WGS sequence"/>
</dbReference>
<organism evidence="9 10">
    <name type="scientific">Mycena chlorophos</name>
    <name type="common">Agaric fungus</name>
    <name type="synonym">Agaricus chlorophos</name>
    <dbReference type="NCBI Taxonomy" id="658473"/>
    <lineage>
        <taxon>Eukaryota</taxon>
        <taxon>Fungi</taxon>
        <taxon>Dikarya</taxon>
        <taxon>Basidiomycota</taxon>
        <taxon>Agaricomycotina</taxon>
        <taxon>Agaricomycetes</taxon>
        <taxon>Agaricomycetidae</taxon>
        <taxon>Agaricales</taxon>
        <taxon>Marasmiineae</taxon>
        <taxon>Mycenaceae</taxon>
        <taxon>Mycena</taxon>
    </lineage>
</organism>
<accession>A0ABQ0LN19</accession>
<feature type="transmembrane region" description="Helical" evidence="7">
    <location>
        <begin position="144"/>
        <end position="162"/>
    </location>
</feature>
<comment type="subcellular location">
    <subcellularLocation>
        <location evidence="1">Membrane</location>
        <topology evidence="1">Multi-pass membrane protein</topology>
    </subcellularLocation>
</comment>
<evidence type="ECO:0000256" key="3">
    <source>
        <dbReference type="ARBA" id="ARBA00022692"/>
    </source>
</evidence>
<feature type="transmembrane region" description="Helical" evidence="7">
    <location>
        <begin position="358"/>
        <end position="378"/>
    </location>
</feature>
<evidence type="ECO:0000256" key="2">
    <source>
        <dbReference type="ARBA" id="ARBA00022448"/>
    </source>
</evidence>
<evidence type="ECO:0000256" key="5">
    <source>
        <dbReference type="ARBA" id="ARBA00023136"/>
    </source>
</evidence>
<feature type="transmembrane region" description="Helical" evidence="7">
    <location>
        <begin position="498"/>
        <end position="516"/>
    </location>
</feature>
<keyword evidence="3 7" id="KW-0812">Transmembrane</keyword>
<dbReference type="InterPro" id="IPR011701">
    <property type="entry name" value="MFS"/>
</dbReference>
<evidence type="ECO:0000256" key="4">
    <source>
        <dbReference type="ARBA" id="ARBA00022989"/>
    </source>
</evidence>
<dbReference type="InterPro" id="IPR020846">
    <property type="entry name" value="MFS_dom"/>
</dbReference>
<evidence type="ECO:0000256" key="7">
    <source>
        <dbReference type="SAM" id="Phobius"/>
    </source>
</evidence>
<dbReference type="InterPro" id="IPR036259">
    <property type="entry name" value="MFS_trans_sf"/>
</dbReference>
<evidence type="ECO:0000256" key="6">
    <source>
        <dbReference type="SAM" id="MobiDB-lite"/>
    </source>
</evidence>
<dbReference type="Pfam" id="PF07690">
    <property type="entry name" value="MFS_1"/>
    <property type="match status" value="1"/>
</dbReference>
<dbReference type="SUPFAM" id="SSF103473">
    <property type="entry name" value="MFS general substrate transporter"/>
    <property type="match status" value="1"/>
</dbReference>
<dbReference type="Gene3D" id="1.20.1250.20">
    <property type="entry name" value="MFS general substrate transporter like domains"/>
    <property type="match status" value="1"/>
</dbReference>
<feature type="transmembrane region" description="Helical" evidence="7">
    <location>
        <begin position="317"/>
        <end position="338"/>
    </location>
</feature>
<dbReference type="PANTHER" id="PTHR23504">
    <property type="entry name" value="MAJOR FACILITATOR SUPERFAMILY DOMAIN-CONTAINING PROTEIN 10"/>
    <property type="match status" value="1"/>
</dbReference>
<sequence length="527" mass="57109">MATVIPIEAGEAPVAVTEHTALLAGIKPSRTPLPVKQLTIIMLIQISEPLASQSIYPYINQLVGELDITGGDVKKVGYYACVLRLFDDYFSEVILTEGWSAFTRPVSLILNAQPPTQEALFFLTEAISALQWSRASDKVGRKPILLIGSFGTALSIFAFGLSKTFLTLVISRCLCGLLNGNIGVMKSALGDMTDTTNRAEAFVFLPIVWAAGASIGPLIGGSLARPHDRFPNSEFFALKFWLHYPYFLPCLATGSFALFAWFIVLLFFKETVPWKTEKPDSASSSVSPTLSSAPVDRSETQQAVGPLSLSQLMTFPVLVSVSNYVCLGFFTVTYAALIPLFCTMPITLGGLGLDPPKIGILLSIYGLATGSFNLLFFARIVRRLGEKKTFQLAMSMPAAIFILFPVISLIARVTSAGEEYRLWWGIYVLLGCVGMLGAVMDLAFGAIFMFVTACAPKSSRGTVNGLAQTTVSLSRALGPALVTSLFSFSLQMELLGGYFVYLVFLLLSCGAMMLAARLPEEVWDDIE</sequence>
<keyword evidence="4 7" id="KW-1133">Transmembrane helix</keyword>
<keyword evidence="2" id="KW-0813">Transport</keyword>
<dbReference type="EMBL" id="DF847781">
    <property type="protein sequence ID" value="GAT52472.1"/>
    <property type="molecule type" value="Genomic_DNA"/>
</dbReference>
<evidence type="ECO:0000313" key="10">
    <source>
        <dbReference type="Proteomes" id="UP000815677"/>
    </source>
</evidence>
<feature type="transmembrane region" description="Helical" evidence="7">
    <location>
        <begin position="244"/>
        <end position="268"/>
    </location>
</feature>
<reference evidence="9" key="1">
    <citation type="submission" date="2014-09" db="EMBL/GenBank/DDBJ databases">
        <title>Genome sequence of the luminous mushroom Mycena chlorophos for searching fungal bioluminescence genes.</title>
        <authorList>
            <person name="Tanaka Y."/>
            <person name="Kasuga D."/>
            <person name="Oba Y."/>
            <person name="Hase S."/>
            <person name="Sato K."/>
            <person name="Oba Y."/>
            <person name="Sakakibara Y."/>
        </authorList>
    </citation>
    <scope>NUCLEOTIDE SEQUENCE</scope>
</reference>
<feature type="transmembrane region" description="Helical" evidence="7">
    <location>
        <begin position="390"/>
        <end position="411"/>
    </location>
</feature>
<name>A0ABQ0LN19_MYCCL</name>
<feature type="transmembrane region" description="Helical" evidence="7">
    <location>
        <begin position="423"/>
        <end position="451"/>
    </location>
</feature>
<keyword evidence="10" id="KW-1185">Reference proteome</keyword>
<gene>
    <name evidence="9" type="ORF">MCHLO_09521</name>
</gene>
<feature type="region of interest" description="Disordered" evidence="6">
    <location>
        <begin position="276"/>
        <end position="297"/>
    </location>
</feature>
<dbReference type="PANTHER" id="PTHR23504:SF15">
    <property type="entry name" value="MAJOR FACILITATOR SUPERFAMILY (MFS) PROFILE DOMAIN-CONTAINING PROTEIN"/>
    <property type="match status" value="1"/>
</dbReference>
<protein>
    <submittedName>
        <fullName evidence="9">Major facilitator superfamily multidrug-resistance DHA1 sub-family</fullName>
    </submittedName>
</protein>
<evidence type="ECO:0000313" key="9">
    <source>
        <dbReference type="EMBL" id="GAT52472.1"/>
    </source>
</evidence>
<evidence type="ECO:0000259" key="8">
    <source>
        <dbReference type="PROSITE" id="PS50850"/>
    </source>
</evidence>
<feature type="transmembrane region" description="Helical" evidence="7">
    <location>
        <begin position="201"/>
        <end position="224"/>
    </location>
</feature>
<feature type="domain" description="Major facilitator superfamily (MFS) profile" evidence="8">
    <location>
        <begin position="77"/>
        <end position="523"/>
    </location>
</feature>
<proteinExistence type="predicted"/>
<evidence type="ECO:0000256" key="1">
    <source>
        <dbReference type="ARBA" id="ARBA00004141"/>
    </source>
</evidence>